<dbReference type="InterPro" id="IPR019587">
    <property type="entry name" value="Polyketide_cyclase/dehydratase"/>
</dbReference>
<name>A0A316HWH6_9PSEU</name>
<dbReference type="InterPro" id="IPR023393">
    <property type="entry name" value="START-like_dom_sf"/>
</dbReference>
<dbReference type="Gene3D" id="3.30.530.20">
    <property type="match status" value="1"/>
</dbReference>
<protein>
    <submittedName>
        <fullName evidence="1">Polyketide cyclase/dehydrase/lipid transport protein</fullName>
    </submittedName>
</protein>
<reference evidence="1 2" key="1">
    <citation type="submission" date="2018-05" db="EMBL/GenBank/DDBJ databases">
        <title>Genomic Encyclopedia of Type Strains, Phase IV (KMG-IV): sequencing the most valuable type-strain genomes for metagenomic binning, comparative biology and taxonomic classification.</title>
        <authorList>
            <person name="Goeker M."/>
        </authorList>
    </citation>
    <scope>NUCLEOTIDE SEQUENCE [LARGE SCALE GENOMIC DNA]</scope>
    <source>
        <strain evidence="1 2">DSM 45480</strain>
    </source>
</reference>
<dbReference type="EMBL" id="QGHB01000007">
    <property type="protein sequence ID" value="PWK85014.1"/>
    <property type="molecule type" value="Genomic_DNA"/>
</dbReference>
<dbReference type="AlphaFoldDB" id="A0A316HWH6"/>
<organism evidence="1 2">
    <name type="scientific">Lentzea atacamensis</name>
    <dbReference type="NCBI Taxonomy" id="531938"/>
    <lineage>
        <taxon>Bacteria</taxon>
        <taxon>Bacillati</taxon>
        <taxon>Actinomycetota</taxon>
        <taxon>Actinomycetes</taxon>
        <taxon>Pseudonocardiales</taxon>
        <taxon>Pseudonocardiaceae</taxon>
        <taxon>Lentzea</taxon>
    </lineage>
</organism>
<dbReference type="Proteomes" id="UP000246005">
    <property type="component" value="Unassembled WGS sequence"/>
</dbReference>
<dbReference type="CDD" id="cd07822">
    <property type="entry name" value="SRPBCC_4"/>
    <property type="match status" value="1"/>
</dbReference>
<gene>
    <name evidence="1" type="ORF">C8D88_107221</name>
</gene>
<evidence type="ECO:0000313" key="1">
    <source>
        <dbReference type="EMBL" id="PWK85014.1"/>
    </source>
</evidence>
<dbReference type="SUPFAM" id="SSF55961">
    <property type="entry name" value="Bet v1-like"/>
    <property type="match status" value="1"/>
</dbReference>
<evidence type="ECO:0000313" key="2">
    <source>
        <dbReference type="Proteomes" id="UP000246005"/>
    </source>
</evidence>
<dbReference type="RefSeq" id="WP_109638503.1">
    <property type="nucleotide sequence ID" value="NZ_QGHB01000007.1"/>
</dbReference>
<dbReference type="Pfam" id="PF10604">
    <property type="entry name" value="Polyketide_cyc2"/>
    <property type="match status" value="1"/>
</dbReference>
<sequence length="157" mass="17341">MSYLIESVTVEIEAPAELVWGVLLDYPNYPQWNPYTLAVDTTLAVGSPIDLTLPKPDGSEGTWVSREYIRVVEPPRLLRYDTGDTFPGLLGTRDQVITPLGAGRCSYRTFETFTGKYAEAVFAAQGEYVKKGFDSVAHALRDRVHVVQLEPDGFPGG</sequence>
<proteinExistence type="predicted"/>
<comment type="caution">
    <text evidence="1">The sequence shown here is derived from an EMBL/GenBank/DDBJ whole genome shotgun (WGS) entry which is preliminary data.</text>
</comment>
<accession>A0A316HWH6</accession>